<accession>A0AC35TRC8</accession>
<dbReference type="WBParaSite" id="RSKR_0000352600.1">
    <property type="protein sequence ID" value="RSKR_0000352600.1"/>
    <property type="gene ID" value="RSKR_0000352600"/>
</dbReference>
<name>A0AC35TRC8_9BILA</name>
<proteinExistence type="predicted"/>
<organism evidence="1 2">
    <name type="scientific">Rhabditophanes sp. KR3021</name>
    <dbReference type="NCBI Taxonomy" id="114890"/>
    <lineage>
        <taxon>Eukaryota</taxon>
        <taxon>Metazoa</taxon>
        <taxon>Ecdysozoa</taxon>
        <taxon>Nematoda</taxon>
        <taxon>Chromadorea</taxon>
        <taxon>Rhabditida</taxon>
        <taxon>Tylenchina</taxon>
        <taxon>Panagrolaimomorpha</taxon>
        <taxon>Strongyloidoidea</taxon>
        <taxon>Alloionematidae</taxon>
        <taxon>Rhabditophanes</taxon>
    </lineage>
</organism>
<protein>
    <submittedName>
        <fullName evidence="2">ZP domain-containing protein</fullName>
    </submittedName>
</protein>
<reference evidence="2" key="1">
    <citation type="submission" date="2016-11" db="UniProtKB">
        <authorList>
            <consortium name="WormBaseParasite"/>
        </authorList>
    </citation>
    <scope>IDENTIFICATION</scope>
    <source>
        <strain evidence="2">KR3021</strain>
    </source>
</reference>
<evidence type="ECO:0000313" key="1">
    <source>
        <dbReference type="Proteomes" id="UP000095286"/>
    </source>
</evidence>
<sequence>MVTYKPTLKLQMSSRHKCGFKSTKNELTGFVELKNEVIFGYHHNFVTKADQKVKIKCLIQDVVSVPPINHHKEKVIKDLPVTGQAEDVLVDFKIYKILQVPSIPIKDNHTNVVFVATRKEIAKDIHIGDSLSFVWHTTKDTEIYGVKILECFGENLDGKKIKLLENGCSVDSAIVSDVSYHRDSSEATATSVAFHFPESEEMWIKCAVQVCIKKNAYQSKTEDKDFSSNNFEICSGKEELQCKESINRSEEFKRAKRHIPGLFNVKSFLRYPSSKERIKRHIMDIEQNDSINLKQQECDFHVLKTSWFQNILLFYTFWLLALVTAKLYLKYWKRGN</sequence>
<dbReference type="Proteomes" id="UP000095286">
    <property type="component" value="Unplaced"/>
</dbReference>
<evidence type="ECO:0000313" key="2">
    <source>
        <dbReference type="WBParaSite" id="RSKR_0000352600.1"/>
    </source>
</evidence>